<dbReference type="STRING" id="35128.B8BTM2"/>
<dbReference type="GO" id="GO:0009523">
    <property type="term" value="C:photosystem II"/>
    <property type="evidence" value="ECO:0007669"/>
    <property type="project" value="InterPro"/>
</dbReference>
<dbReference type="EMBL" id="CM000639">
    <property type="protein sequence ID" value="EED94625.1"/>
    <property type="molecule type" value="Genomic_DNA"/>
</dbReference>
<dbReference type="Proteomes" id="UP000001449">
    <property type="component" value="Chromosome 2"/>
</dbReference>
<evidence type="ECO:0000313" key="2">
    <source>
        <dbReference type="EMBL" id="EED94625.1"/>
    </source>
</evidence>
<feature type="non-terminal residue" evidence="2">
    <location>
        <position position="1"/>
    </location>
</feature>
<organism evidence="2 3">
    <name type="scientific">Thalassiosira pseudonana</name>
    <name type="common">Marine diatom</name>
    <name type="synonym">Cyclotella nana</name>
    <dbReference type="NCBI Taxonomy" id="35128"/>
    <lineage>
        <taxon>Eukaryota</taxon>
        <taxon>Sar</taxon>
        <taxon>Stramenopiles</taxon>
        <taxon>Ochrophyta</taxon>
        <taxon>Bacillariophyta</taxon>
        <taxon>Coscinodiscophyceae</taxon>
        <taxon>Thalassiosirophycidae</taxon>
        <taxon>Thalassiosirales</taxon>
        <taxon>Thalassiosiraceae</taxon>
        <taxon>Thalassiosira</taxon>
    </lineage>
</organism>
<proteinExistence type="predicted"/>
<dbReference type="InterPro" id="IPR016123">
    <property type="entry name" value="Mog1/PsbP_a/b/a-sand"/>
</dbReference>
<evidence type="ECO:0000259" key="1">
    <source>
        <dbReference type="Pfam" id="PF01789"/>
    </source>
</evidence>
<name>B8BTM2_THAPS</name>
<dbReference type="RefSeq" id="XP_002287182.1">
    <property type="nucleotide sequence ID" value="XM_002287146.1"/>
</dbReference>
<dbReference type="AlphaFoldDB" id="B8BTM2"/>
<accession>B8BTM2</accession>
<dbReference type="GO" id="GO:0005509">
    <property type="term" value="F:calcium ion binding"/>
    <property type="evidence" value="ECO:0007669"/>
    <property type="project" value="InterPro"/>
</dbReference>
<dbReference type="HOGENOM" id="CLU_2783797_0_0_1"/>
<reference evidence="2 3" key="1">
    <citation type="journal article" date="2004" name="Science">
        <title>The genome of the diatom Thalassiosira pseudonana: ecology, evolution, and metabolism.</title>
        <authorList>
            <person name="Armbrust E.V."/>
            <person name="Berges J.A."/>
            <person name="Bowler C."/>
            <person name="Green B.R."/>
            <person name="Martinez D."/>
            <person name="Putnam N.H."/>
            <person name="Zhou S."/>
            <person name="Allen A.E."/>
            <person name="Apt K.E."/>
            <person name="Bechner M."/>
            <person name="Brzezinski M.A."/>
            <person name="Chaal B.K."/>
            <person name="Chiovitti A."/>
            <person name="Davis A.K."/>
            <person name="Demarest M.S."/>
            <person name="Detter J.C."/>
            <person name="Glavina T."/>
            <person name="Goodstein D."/>
            <person name="Hadi M.Z."/>
            <person name="Hellsten U."/>
            <person name="Hildebrand M."/>
            <person name="Jenkins B.D."/>
            <person name="Jurka J."/>
            <person name="Kapitonov V.V."/>
            <person name="Kroger N."/>
            <person name="Lau W.W."/>
            <person name="Lane T.W."/>
            <person name="Larimer F.W."/>
            <person name="Lippmeier J.C."/>
            <person name="Lucas S."/>
            <person name="Medina M."/>
            <person name="Montsant A."/>
            <person name="Obornik M."/>
            <person name="Parker M.S."/>
            <person name="Palenik B."/>
            <person name="Pazour G.J."/>
            <person name="Richardson P.M."/>
            <person name="Rynearson T.A."/>
            <person name="Saito M.A."/>
            <person name="Schwartz D.C."/>
            <person name="Thamatrakoln K."/>
            <person name="Valentin K."/>
            <person name="Vardi A."/>
            <person name="Wilkerson F.P."/>
            <person name="Rokhsar D.S."/>
        </authorList>
    </citation>
    <scope>NUCLEOTIDE SEQUENCE [LARGE SCALE GENOMIC DNA]</scope>
    <source>
        <strain evidence="2 3">CCMP1335</strain>
    </source>
</reference>
<dbReference type="InParanoid" id="B8BTM2"/>
<dbReference type="KEGG" id="tps:THAPSDRAFT_261242"/>
<dbReference type="GO" id="GO:0015979">
    <property type="term" value="P:photosynthesis"/>
    <property type="evidence" value="ECO:0007669"/>
    <property type="project" value="InterPro"/>
</dbReference>
<dbReference type="GO" id="GO:0019898">
    <property type="term" value="C:extrinsic component of membrane"/>
    <property type="evidence" value="ECO:0007669"/>
    <property type="project" value="InterPro"/>
</dbReference>
<dbReference type="GeneID" id="7442234"/>
<dbReference type="InterPro" id="IPR002683">
    <property type="entry name" value="PsbP_C"/>
</dbReference>
<dbReference type="SMR" id="B8BTM2"/>
<dbReference type="SUPFAM" id="SSF55724">
    <property type="entry name" value="Mog1p/PsbP-like"/>
    <property type="match status" value="1"/>
</dbReference>
<dbReference type="eggNOG" id="ENOG502QU2U">
    <property type="taxonomic scope" value="Eukaryota"/>
</dbReference>
<protein>
    <submittedName>
        <fullName evidence="2">PSBP, photosystem II oxygen-evolving complex 23K protein</fullName>
    </submittedName>
</protein>
<dbReference type="PaxDb" id="35128-Thaps261242"/>
<evidence type="ECO:0000313" key="3">
    <source>
        <dbReference type="Proteomes" id="UP000001449"/>
    </source>
</evidence>
<keyword evidence="3" id="KW-1185">Reference proteome</keyword>
<dbReference type="Gene3D" id="3.40.1000.10">
    <property type="entry name" value="Mog1/PsbP, alpha/beta/alpha sandwich"/>
    <property type="match status" value="1"/>
</dbReference>
<feature type="domain" description="PsbP C-terminal" evidence="1">
    <location>
        <begin position="1"/>
        <end position="68"/>
    </location>
</feature>
<feature type="non-terminal residue" evidence="2">
    <location>
        <position position="69"/>
    </location>
</feature>
<reference evidence="2 3" key="2">
    <citation type="journal article" date="2008" name="Nature">
        <title>The Phaeodactylum genome reveals the evolutionary history of diatom genomes.</title>
        <authorList>
            <person name="Bowler C."/>
            <person name="Allen A.E."/>
            <person name="Badger J.H."/>
            <person name="Grimwood J."/>
            <person name="Jabbari K."/>
            <person name="Kuo A."/>
            <person name="Maheswari U."/>
            <person name="Martens C."/>
            <person name="Maumus F."/>
            <person name="Otillar R.P."/>
            <person name="Rayko E."/>
            <person name="Salamov A."/>
            <person name="Vandepoele K."/>
            <person name="Beszteri B."/>
            <person name="Gruber A."/>
            <person name="Heijde M."/>
            <person name="Katinka M."/>
            <person name="Mock T."/>
            <person name="Valentin K."/>
            <person name="Verret F."/>
            <person name="Berges J.A."/>
            <person name="Brownlee C."/>
            <person name="Cadoret J.P."/>
            <person name="Chiovitti A."/>
            <person name="Choi C.J."/>
            <person name="Coesel S."/>
            <person name="De Martino A."/>
            <person name="Detter J.C."/>
            <person name="Durkin C."/>
            <person name="Falciatore A."/>
            <person name="Fournet J."/>
            <person name="Haruta M."/>
            <person name="Huysman M.J."/>
            <person name="Jenkins B.D."/>
            <person name="Jiroutova K."/>
            <person name="Jorgensen R.E."/>
            <person name="Joubert Y."/>
            <person name="Kaplan A."/>
            <person name="Kroger N."/>
            <person name="Kroth P.G."/>
            <person name="La Roche J."/>
            <person name="Lindquist E."/>
            <person name="Lommer M."/>
            <person name="Martin-Jezequel V."/>
            <person name="Lopez P.J."/>
            <person name="Lucas S."/>
            <person name="Mangogna M."/>
            <person name="McGinnis K."/>
            <person name="Medlin L.K."/>
            <person name="Montsant A."/>
            <person name="Oudot-Le Secq M.P."/>
            <person name="Napoli C."/>
            <person name="Obornik M."/>
            <person name="Parker M.S."/>
            <person name="Petit J.L."/>
            <person name="Porcel B.M."/>
            <person name="Poulsen N."/>
            <person name="Robison M."/>
            <person name="Rychlewski L."/>
            <person name="Rynearson T.A."/>
            <person name="Schmutz J."/>
            <person name="Shapiro H."/>
            <person name="Siaut M."/>
            <person name="Stanley M."/>
            <person name="Sussman M.R."/>
            <person name="Taylor A.R."/>
            <person name="Vardi A."/>
            <person name="von Dassow P."/>
            <person name="Vyverman W."/>
            <person name="Willis A."/>
            <person name="Wyrwicz L.S."/>
            <person name="Rokhsar D.S."/>
            <person name="Weissenbach J."/>
            <person name="Armbrust E.V."/>
            <person name="Green B.R."/>
            <person name="Van de Peer Y."/>
            <person name="Grigoriev I.V."/>
        </authorList>
    </citation>
    <scope>NUCLEOTIDE SEQUENCE [LARGE SCALE GENOMIC DNA]</scope>
    <source>
        <strain evidence="2 3">CCMP1335</strain>
    </source>
</reference>
<dbReference type="Pfam" id="PF01789">
    <property type="entry name" value="PsbP"/>
    <property type="match status" value="1"/>
</dbReference>
<sequence length="69" mass="8024">RSAKLIDATERQTEGVLFYAFDFALDDGTHQLLQLCVNKGKIWSLDANTKEKRYGKRKEMYYNVLGSFM</sequence>
<gene>
    <name evidence="2" type="primary">PSBP</name>
    <name evidence="2" type="ORF">THAPSDRAFT_261242</name>
</gene>